<dbReference type="Pfam" id="PF11454">
    <property type="entry name" value="DUF3016"/>
    <property type="match status" value="1"/>
</dbReference>
<keyword evidence="3" id="KW-1185">Reference proteome</keyword>
<keyword evidence="1" id="KW-0732">Signal</keyword>
<feature type="chain" id="PRO_5002635556" evidence="1">
    <location>
        <begin position="25"/>
        <end position="167"/>
    </location>
</feature>
<dbReference type="STRING" id="62928.azo1586"/>
<feature type="signal peptide" evidence="1">
    <location>
        <begin position="1"/>
        <end position="24"/>
    </location>
</feature>
<dbReference type="EMBL" id="AM406670">
    <property type="protein sequence ID" value="CAL94203.1"/>
    <property type="molecule type" value="Genomic_DNA"/>
</dbReference>
<dbReference type="RefSeq" id="WP_011765319.1">
    <property type="nucleotide sequence ID" value="NC_008702.1"/>
</dbReference>
<dbReference type="InterPro" id="IPR021557">
    <property type="entry name" value="DUF3016"/>
</dbReference>
<dbReference type="HOGENOM" id="CLU_100616_1_0_4"/>
<dbReference type="Proteomes" id="UP000002588">
    <property type="component" value="Chromosome"/>
</dbReference>
<organism evidence="2 3">
    <name type="scientific">Azoarcus sp. (strain BH72)</name>
    <dbReference type="NCBI Taxonomy" id="418699"/>
    <lineage>
        <taxon>Bacteria</taxon>
        <taxon>Pseudomonadati</taxon>
        <taxon>Pseudomonadota</taxon>
        <taxon>Betaproteobacteria</taxon>
        <taxon>Rhodocyclales</taxon>
        <taxon>Zoogloeaceae</taxon>
        <taxon>Azoarcus</taxon>
    </lineage>
</organism>
<gene>
    <name evidence="2" type="ordered locus">azo1586</name>
</gene>
<evidence type="ECO:0000256" key="1">
    <source>
        <dbReference type="SAM" id="SignalP"/>
    </source>
</evidence>
<proteinExistence type="predicted"/>
<accession>A1K5U8</accession>
<dbReference type="eggNOG" id="ENOG50331S4">
    <property type="taxonomic scope" value="Bacteria"/>
</dbReference>
<name>A1K5U8_AZOSB</name>
<evidence type="ECO:0000313" key="2">
    <source>
        <dbReference type="EMBL" id="CAL94203.1"/>
    </source>
</evidence>
<evidence type="ECO:0000313" key="3">
    <source>
        <dbReference type="Proteomes" id="UP000002588"/>
    </source>
</evidence>
<sequence length="167" mass="19151">MRPYRLIPLALAALAALGTSASQAEVSVRFVDPEQFTDIGPPGKDRQHNLQALERHLRTEAERCLPPGHNLDVQVLDVDLAGREEWWHHASADLRVMRETTWPRINLRYVWRDETGATRGQASERLTDMTYLNRAAMIRGPRSELGYERAMLADWVEHRLCRATPSR</sequence>
<dbReference type="KEGG" id="azo:azo1586"/>
<protein>
    <submittedName>
        <fullName evidence="2">Conserved hypothetical secreted protein</fullName>
    </submittedName>
</protein>
<dbReference type="AlphaFoldDB" id="A1K5U8"/>
<reference evidence="2 3" key="1">
    <citation type="journal article" date="2006" name="Nat. Biotechnol.">
        <title>Complete genome of the mutualistic, N2-fixing grass endophyte Azoarcus sp. strain BH72.</title>
        <authorList>
            <person name="Krause A."/>
            <person name="Ramakumar A."/>
            <person name="Bartels D."/>
            <person name="Battistoni F."/>
            <person name="Bekel T."/>
            <person name="Boch J."/>
            <person name="Boehm M."/>
            <person name="Friedrich F."/>
            <person name="Hurek T."/>
            <person name="Krause L."/>
            <person name="Linke B."/>
            <person name="McHardy A.C."/>
            <person name="Sarkar A."/>
            <person name="Schneiker S."/>
            <person name="Syed A.A."/>
            <person name="Thauer R."/>
            <person name="Vorhoelter F.-J."/>
            <person name="Weidner S."/>
            <person name="Puehler A."/>
            <person name="Reinhold-Hurek B."/>
            <person name="Kaiser O."/>
            <person name="Goesmann A."/>
        </authorList>
    </citation>
    <scope>NUCLEOTIDE SEQUENCE [LARGE SCALE GENOMIC DNA]</scope>
    <source>
        <strain evidence="2 3">BH72</strain>
    </source>
</reference>